<evidence type="ECO:0000313" key="2">
    <source>
        <dbReference type="EMBL" id="KAH6690672.1"/>
    </source>
</evidence>
<sequence length="210" mass="22695">MARSHLSCFAQGGHGSSSLPSRMPTSFKNRFTVLASLNGHHDGGSILEWRGPGARARGEVRVSHARCSSLPALRSVARIRNPPSDSHSTSFLLPGTVTSHGCVIIFRSSRCRAFTWRLQGHLLTRVWEPTRIPTGQVLIGRKTLAQGAAYRCIWPEPVPCAVAQRAKLPHASGSVGEYITKPSPQVPRPHFPGTLQLDNLKGTSLALPTG</sequence>
<accession>A0A9P9AF03</accession>
<proteinExistence type="predicted"/>
<gene>
    <name evidence="2" type="ORF">F5X68DRAFT_203486</name>
</gene>
<name>A0A9P9AF03_9PEZI</name>
<organism evidence="2 3">
    <name type="scientific">Plectosphaerella plurivora</name>
    <dbReference type="NCBI Taxonomy" id="936078"/>
    <lineage>
        <taxon>Eukaryota</taxon>
        <taxon>Fungi</taxon>
        <taxon>Dikarya</taxon>
        <taxon>Ascomycota</taxon>
        <taxon>Pezizomycotina</taxon>
        <taxon>Sordariomycetes</taxon>
        <taxon>Hypocreomycetidae</taxon>
        <taxon>Glomerellales</taxon>
        <taxon>Plectosphaerellaceae</taxon>
        <taxon>Plectosphaerella</taxon>
    </lineage>
</organism>
<evidence type="ECO:0000256" key="1">
    <source>
        <dbReference type="SAM" id="MobiDB-lite"/>
    </source>
</evidence>
<reference evidence="2" key="1">
    <citation type="journal article" date="2021" name="Nat. Commun.">
        <title>Genetic determinants of endophytism in the Arabidopsis root mycobiome.</title>
        <authorList>
            <person name="Mesny F."/>
            <person name="Miyauchi S."/>
            <person name="Thiergart T."/>
            <person name="Pickel B."/>
            <person name="Atanasova L."/>
            <person name="Karlsson M."/>
            <person name="Huettel B."/>
            <person name="Barry K.W."/>
            <person name="Haridas S."/>
            <person name="Chen C."/>
            <person name="Bauer D."/>
            <person name="Andreopoulos W."/>
            <person name="Pangilinan J."/>
            <person name="LaButti K."/>
            <person name="Riley R."/>
            <person name="Lipzen A."/>
            <person name="Clum A."/>
            <person name="Drula E."/>
            <person name="Henrissat B."/>
            <person name="Kohler A."/>
            <person name="Grigoriev I.V."/>
            <person name="Martin F.M."/>
            <person name="Hacquard S."/>
        </authorList>
    </citation>
    <scope>NUCLEOTIDE SEQUENCE</scope>
    <source>
        <strain evidence="2">MPI-SDFR-AT-0117</strain>
    </source>
</reference>
<keyword evidence="3" id="KW-1185">Reference proteome</keyword>
<dbReference type="AlphaFoldDB" id="A0A9P9AF03"/>
<dbReference type="Proteomes" id="UP000770015">
    <property type="component" value="Unassembled WGS sequence"/>
</dbReference>
<feature type="region of interest" description="Disordered" evidence="1">
    <location>
        <begin position="1"/>
        <end position="22"/>
    </location>
</feature>
<dbReference type="EMBL" id="JAGSXJ010000006">
    <property type="protein sequence ID" value="KAH6690672.1"/>
    <property type="molecule type" value="Genomic_DNA"/>
</dbReference>
<comment type="caution">
    <text evidence="2">The sequence shown here is derived from an EMBL/GenBank/DDBJ whole genome shotgun (WGS) entry which is preliminary data.</text>
</comment>
<evidence type="ECO:0000313" key="3">
    <source>
        <dbReference type="Proteomes" id="UP000770015"/>
    </source>
</evidence>
<protein>
    <submittedName>
        <fullName evidence="2">Uncharacterized protein</fullName>
    </submittedName>
</protein>